<organism evidence="2 3">
    <name type="scientific">Leptidea sinapis</name>
    <dbReference type="NCBI Taxonomy" id="189913"/>
    <lineage>
        <taxon>Eukaryota</taxon>
        <taxon>Metazoa</taxon>
        <taxon>Ecdysozoa</taxon>
        <taxon>Arthropoda</taxon>
        <taxon>Hexapoda</taxon>
        <taxon>Insecta</taxon>
        <taxon>Pterygota</taxon>
        <taxon>Neoptera</taxon>
        <taxon>Endopterygota</taxon>
        <taxon>Lepidoptera</taxon>
        <taxon>Glossata</taxon>
        <taxon>Ditrysia</taxon>
        <taxon>Papilionoidea</taxon>
        <taxon>Pieridae</taxon>
        <taxon>Dismorphiinae</taxon>
        <taxon>Leptidea</taxon>
    </lineage>
</organism>
<dbReference type="GO" id="GO:0007018">
    <property type="term" value="P:microtubule-based movement"/>
    <property type="evidence" value="ECO:0007669"/>
    <property type="project" value="TreeGrafter"/>
</dbReference>
<protein>
    <submittedName>
        <fullName evidence="2">Uncharacterized protein</fullName>
    </submittedName>
</protein>
<accession>A0A5E4QR64</accession>
<dbReference type="PANTHER" id="PTHR21255">
    <property type="entry name" value="T-COMPLEX-ASSOCIATED-TESTIS-EXPRESSED 1/ DYNEIN LIGHT CHAIN"/>
    <property type="match status" value="1"/>
</dbReference>
<dbReference type="GO" id="GO:0045505">
    <property type="term" value="F:dynein intermediate chain binding"/>
    <property type="evidence" value="ECO:0007669"/>
    <property type="project" value="TreeGrafter"/>
</dbReference>
<dbReference type="Proteomes" id="UP000324832">
    <property type="component" value="Unassembled WGS sequence"/>
</dbReference>
<dbReference type="CDD" id="cd21451">
    <property type="entry name" value="DLC-like_TCTEX1D"/>
    <property type="match status" value="1"/>
</dbReference>
<dbReference type="GO" id="GO:0005737">
    <property type="term" value="C:cytoplasm"/>
    <property type="evidence" value="ECO:0007669"/>
    <property type="project" value="TreeGrafter"/>
</dbReference>
<gene>
    <name evidence="2" type="ORF">LSINAPIS_LOCUS11333</name>
</gene>
<dbReference type="GO" id="GO:0005868">
    <property type="term" value="C:cytoplasmic dynein complex"/>
    <property type="evidence" value="ECO:0007669"/>
    <property type="project" value="TreeGrafter"/>
</dbReference>
<dbReference type="Gene3D" id="3.30.1140.40">
    <property type="entry name" value="Tctex-1"/>
    <property type="match status" value="1"/>
</dbReference>
<sequence length="189" mass="21861">MTNCQTSETAKNGDLLIFSIYKSENKENRMGDPDLKKSKVSMIDVKSKSNRSTIGFGKSMSRLRVRRQSYGFGGVPGIRPIAIEFKRPPLQFFPTYQLDSLYHFRPPAVEKIVNDALDENFTFHKYNVQALAFNRYRIISVVTIGQKRAQSYNNAISFLWDHERDRYVNVQREVNSAFIQITVFGVYLD</sequence>
<name>A0A5E4QR64_9NEOP</name>
<proteinExistence type="inferred from homology"/>
<evidence type="ECO:0000256" key="1">
    <source>
        <dbReference type="ARBA" id="ARBA00005361"/>
    </source>
</evidence>
<dbReference type="PANTHER" id="PTHR21255:SF65">
    <property type="entry name" value="TCTEX1 DOMAIN-CONTAINING PROTEIN 2"/>
    <property type="match status" value="1"/>
</dbReference>
<dbReference type="InterPro" id="IPR038586">
    <property type="entry name" value="Tctex-1-like_sf"/>
</dbReference>
<reference evidence="2 3" key="1">
    <citation type="submission" date="2017-07" db="EMBL/GenBank/DDBJ databases">
        <authorList>
            <person name="Talla V."/>
            <person name="Backstrom N."/>
        </authorList>
    </citation>
    <scope>NUCLEOTIDE SEQUENCE [LARGE SCALE GENOMIC DNA]</scope>
</reference>
<dbReference type="Pfam" id="PF03645">
    <property type="entry name" value="Tctex-1"/>
    <property type="match status" value="1"/>
</dbReference>
<comment type="similarity">
    <text evidence="1">Belongs to the dynein light chain Tctex-type family.</text>
</comment>
<evidence type="ECO:0000313" key="2">
    <source>
        <dbReference type="EMBL" id="VVD00763.1"/>
    </source>
</evidence>
<evidence type="ECO:0000313" key="3">
    <source>
        <dbReference type="Proteomes" id="UP000324832"/>
    </source>
</evidence>
<dbReference type="AlphaFoldDB" id="A0A5E4QR64"/>
<keyword evidence="3" id="KW-1185">Reference proteome</keyword>
<dbReference type="EMBL" id="FZQP02004967">
    <property type="protein sequence ID" value="VVD00763.1"/>
    <property type="molecule type" value="Genomic_DNA"/>
</dbReference>
<dbReference type="InterPro" id="IPR005334">
    <property type="entry name" value="Tctex-1-like"/>
</dbReference>